<evidence type="ECO:0000313" key="9">
    <source>
        <dbReference type="EMBL" id="KAK3857537.1"/>
    </source>
</evidence>
<dbReference type="CDD" id="cd06257">
    <property type="entry name" value="DnaJ"/>
    <property type="match status" value="1"/>
</dbReference>
<dbReference type="Gene3D" id="1.10.287.110">
    <property type="entry name" value="DnaJ domain"/>
    <property type="match status" value="1"/>
</dbReference>
<dbReference type="Gene3D" id="2.10.230.10">
    <property type="entry name" value="Heat shock protein DnaJ, cysteine-rich domain"/>
    <property type="match status" value="1"/>
</dbReference>
<dbReference type="SMART" id="SM00271">
    <property type="entry name" value="DnaJ"/>
    <property type="match status" value="1"/>
</dbReference>
<dbReference type="PROSITE" id="PS00636">
    <property type="entry name" value="DNAJ_1"/>
    <property type="match status" value="1"/>
</dbReference>
<gene>
    <name evidence="9" type="ORF">Pcinc_036208</name>
</gene>
<dbReference type="InterPro" id="IPR008971">
    <property type="entry name" value="HSP40/DnaJ_pept-bd"/>
</dbReference>
<dbReference type="GO" id="GO:0030544">
    <property type="term" value="F:Hsp70 protein binding"/>
    <property type="evidence" value="ECO:0007669"/>
    <property type="project" value="InterPro"/>
</dbReference>
<keyword evidence="1 5" id="KW-0479">Metal-binding</keyword>
<dbReference type="GO" id="GO:0051082">
    <property type="term" value="F:unfolded protein binding"/>
    <property type="evidence" value="ECO:0007669"/>
    <property type="project" value="InterPro"/>
</dbReference>
<organism evidence="9 10">
    <name type="scientific">Petrolisthes cinctipes</name>
    <name type="common">Flat porcelain crab</name>
    <dbReference type="NCBI Taxonomy" id="88211"/>
    <lineage>
        <taxon>Eukaryota</taxon>
        <taxon>Metazoa</taxon>
        <taxon>Ecdysozoa</taxon>
        <taxon>Arthropoda</taxon>
        <taxon>Crustacea</taxon>
        <taxon>Multicrustacea</taxon>
        <taxon>Malacostraca</taxon>
        <taxon>Eumalacostraca</taxon>
        <taxon>Eucarida</taxon>
        <taxon>Decapoda</taxon>
        <taxon>Pleocyemata</taxon>
        <taxon>Anomura</taxon>
        <taxon>Galatheoidea</taxon>
        <taxon>Porcellanidae</taxon>
        <taxon>Petrolisthes</taxon>
    </lineage>
</organism>
<feature type="compositionally biased region" description="Gly residues" evidence="6">
    <location>
        <begin position="382"/>
        <end position="393"/>
    </location>
</feature>
<reference evidence="9" key="1">
    <citation type="submission" date="2023-10" db="EMBL/GenBank/DDBJ databases">
        <title>Genome assemblies of two species of porcelain crab, Petrolisthes cinctipes and Petrolisthes manimaculis (Anomura: Porcellanidae).</title>
        <authorList>
            <person name="Angst P."/>
        </authorList>
    </citation>
    <scope>NUCLEOTIDE SEQUENCE</scope>
    <source>
        <strain evidence="9">PB745_01</strain>
        <tissue evidence="9">Gill</tissue>
    </source>
</reference>
<dbReference type="Pfam" id="PF01556">
    <property type="entry name" value="DnaJ_C"/>
    <property type="match status" value="1"/>
</dbReference>
<dbReference type="PANTHER" id="PTHR43888">
    <property type="entry name" value="DNAJ-LIKE-2, ISOFORM A-RELATED"/>
    <property type="match status" value="1"/>
</dbReference>
<dbReference type="EMBL" id="JAWQEG010005585">
    <property type="protein sequence ID" value="KAK3857537.1"/>
    <property type="molecule type" value="Genomic_DNA"/>
</dbReference>
<feature type="region of interest" description="Disordered" evidence="6">
    <location>
        <begin position="94"/>
        <end position="137"/>
    </location>
</feature>
<dbReference type="GO" id="GO:0006457">
    <property type="term" value="P:protein folding"/>
    <property type="evidence" value="ECO:0007669"/>
    <property type="project" value="InterPro"/>
</dbReference>
<evidence type="ECO:0000256" key="4">
    <source>
        <dbReference type="ARBA" id="ARBA00022833"/>
    </source>
</evidence>
<evidence type="ECO:0000256" key="3">
    <source>
        <dbReference type="ARBA" id="ARBA00022771"/>
    </source>
</evidence>
<dbReference type="PRINTS" id="PR00625">
    <property type="entry name" value="JDOMAIN"/>
</dbReference>
<dbReference type="InterPro" id="IPR002939">
    <property type="entry name" value="DnaJ_C"/>
</dbReference>
<keyword evidence="4 5" id="KW-0862">Zinc</keyword>
<evidence type="ECO:0000313" key="10">
    <source>
        <dbReference type="Proteomes" id="UP001286313"/>
    </source>
</evidence>
<evidence type="ECO:0000259" key="8">
    <source>
        <dbReference type="PROSITE" id="PS51188"/>
    </source>
</evidence>
<keyword evidence="3 5" id="KW-0863">Zinc-finger</keyword>
<dbReference type="GO" id="GO:0008270">
    <property type="term" value="F:zinc ion binding"/>
    <property type="evidence" value="ECO:0007669"/>
    <property type="project" value="UniProtKB-KW"/>
</dbReference>
<dbReference type="SUPFAM" id="SSF57938">
    <property type="entry name" value="DnaJ/Hsp40 cysteine-rich domain"/>
    <property type="match status" value="1"/>
</dbReference>
<dbReference type="SUPFAM" id="SSF46565">
    <property type="entry name" value="Chaperone J-domain"/>
    <property type="match status" value="1"/>
</dbReference>
<evidence type="ECO:0000256" key="1">
    <source>
        <dbReference type="ARBA" id="ARBA00022723"/>
    </source>
</evidence>
<dbReference type="PROSITE" id="PS51188">
    <property type="entry name" value="ZF_CR"/>
    <property type="match status" value="1"/>
</dbReference>
<dbReference type="CDD" id="cd10747">
    <property type="entry name" value="DnaJ_C"/>
    <property type="match status" value="1"/>
</dbReference>
<feature type="region of interest" description="Disordered" evidence="6">
    <location>
        <begin position="367"/>
        <end position="393"/>
    </location>
</feature>
<proteinExistence type="predicted"/>
<sequence length="393" mass="42266">MVKETTYYDRLGVEPNASPEDLKKAYRLLSLQYHPDKNPEGGEKFKLISQAYEVLSDPRKRRVYDEGGEEALQQGGGGGGGFRNPMDIFNMFFGGGMAGENNNDDDDEDDDDDGGGFGFPFGLRGGGGGRGNGKPPPTKHRLVVSLEQLMVGGWRKLRLDRKRPCSDCDGRGGRANAFTETCTTCNGKGVKVSYQQLGPGLVEMHGSCTSCGGAGRIIAKADQCTTCQGNRTNNQTKVTQVLVERGMKDGTTIVLKGEGDQEPGQDAGDVVIILQEKSHNTFVREGLHLHLDVKISLSEALCGVRRAVTTLDDRILTLTTSPGAVIPPGGQLRVRDEGLPMLRNPYIDFPDKVDADFISEFEAFFPRPPNTNTNSSNKGVGRHGGGAAGGRDG</sequence>
<evidence type="ECO:0000259" key="7">
    <source>
        <dbReference type="PROSITE" id="PS50076"/>
    </source>
</evidence>
<protein>
    <submittedName>
        <fullName evidence="9">Uncharacterized protein</fullName>
    </submittedName>
</protein>
<evidence type="ECO:0000256" key="2">
    <source>
        <dbReference type="ARBA" id="ARBA00022737"/>
    </source>
</evidence>
<dbReference type="FunFam" id="2.10.230.10:FF:000001">
    <property type="entry name" value="DnaJ subfamily A member 2"/>
    <property type="match status" value="1"/>
</dbReference>
<dbReference type="InterPro" id="IPR036869">
    <property type="entry name" value="J_dom_sf"/>
</dbReference>
<keyword evidence="2" id="KW-0677">Repeat</keyword>
<feature type="compositionally biased region" description="Gly residues" evidence="6">
    <location>
        <begin position="115"/>
        <end position="132"/>
    </location>
</feature>
<dbReference type="CDD" id="cd10719">
    <property type="entry name" value="DnaJ_zf"/>
    <property type="match status" value="1"/>
</dbReference>
<name>A0AAE1BWJ8_PETCI</name>
<dbReference type="InterPro" id="IPR036410">
    <property type="entry name" value="HSP_DnaJ_Cys-rich_dom_sf"/>
</dbReference>
<dbReference type="AlphaFoldDB" id="A0AAE1BWJ8"/>
<dbReference type="FunFam" id="2.60.260.20:FF:000003">
    <property type="entry name" value="DnaJ subfamily A member 2"/>
    <property type="match status" value="1"/>
</dbReference>
<dbReference type="InterPro" id="IPR001623">
    <property type="entry name" value="DnaJ_domain"/>
</dbReference>
<dbReference type="Gene3D" id="2.60.260.20">
    <property type="entry name" value="Urease metallochaperone UreE, N-terminal domain"/>
    <property type="match status" value="2"/>
</dbReference>
<dbReference type="InterPro" id="IPR044713">
    <property type="entry name" value="DNJA1/2-like"/>
</dbReference>
<evidence type="ECO:0000256" key="6">
    <source>
        <dbReference type="SAM" id="MobiDB-lite"/>
    </source>
</evidence>
<dbReference type="FunFam" id="1.10.287.110:FF:000014">
    <property type="entry name" value="dnaJ homolog subfamily A member 1"/>
    <property type="match status" value="1"/>
</dbReference>
<feature type="zinc finger region" description="CR-type" evidence="5">
    <location>
        <begin position="152"/>
        <end position="236"/>
    </location>
</feature>
<feature type="domain" description="CR-type" evidence="8">
    <location>
        <begin position="152"/>
        <end position="236"/>
    </location>
</feature>
<keyword evidence="10" id="KW-1185">Reference proteome</keyword>
<dbReference type="Pfam" id="PF00684">
    <property type="entry name" value="DnaJ_CXXCXGXG"/>
    <property type="match status" value="1"/>
</dbReference>
<feature type="compositionally biased region" description="Acidic residues" evidence="6">
    <location>
        <begin position="102"/>
        <end position="114"/>
    </location>
</feature>
<dbReference type="InterPro" id="IPR018253">
    <property type="entry name" value="DnaJ_domain_CS"/>
</dbReference>
<evidence type="ECO:0000256" key="5">
    <source>
        <dbReference type="PROSITE-ProRule" id="PRU00546"/>
    </source>
</evidence>
<feature type="compositionally biased region" description="Low complexity" evidence="6">
    <location>
        <begin position="370"/>
        <end position="379"/>
    </location>
</feature>
<accession>A0AAE1BWJ8</accession>
<dbReference type="InterPro" id="IPR001305">
    <property type="entry name" value="HSP_DnaJ_Cys-rich_dom"/>
</dbReference>
<dbReference type="SUPFAM" id="SSF49493">
    <property type="entry name" value="HSP40/DnaJ peptide-binding domain"/>
    <property type="match status" value="2"/>
</dbReference>
<dbReference type="Pfam" id="PF00226">
    <property type="entry name" value="DnaJ"/>
    <property type="match status" value="1"/>
</dbReference>
<comment type="caution">
    <text evidence="9">The sequence shown here is derived from an EMBL/GenBank/DDBJ whole genome shotgun (WGS) entry which is preliminary data.</text>
</comment>
<dbReference type="Proteomes" id="UP001286313">
    <property type="component" value="Unassembled WGS sequence"/>
</dbReference>
<feature type="domain" description="J" evidence="7">
    <location>
        <begin position="6"/>
        <end position="68"/>
    </location>
</feature>
<dbReference type="PROSITE" id="PS50076">
    <property type="entry name" value="DNAJ_2"/>
    <property type="match status" value="1"/>
</dbReference>